<gene>
    <name evidence="2" type="ORF">CLHUN_24670</name>
</gene>
<sequence length="242" mass="27795">MQGIKLRADSNIDLLKNNPYPGRGIILGMSPDAKSLVQVYWIMGRSENSRNRIFVEENGFIKTEAWDASKVKDPSLIIYFAARHHDSRHIISNGDQTDTVYEAVKRSGTFEEALNTRTFEPDGPNYTPRISGLMDLEDKKCTYKLSILKSMHNNPDFCVRQFYCYEKGVPGYGHCIHTYAGDGEPLPSFDREPYLVPVFDDINETADFYWKTLNFENKISILAKYIDIETNQFKSIIINKNL</sequence>
<reference evidence="2 3" key="1">
    <citation type="submission" date="2017-03" db="EMBL/GenBank/DDBJ databases">
        <title>Genome sequence of Clostridium hungatei DSM 14427.</title>
        <authorList>
            <person name="Poehlein A."/>
            <person name="Daniel R."/>
        </authorList>
    </citation>
    <scope>NUCLEOTIDE SEQUENCE [LARGE SCALE GENOMIC DNA]</scope>
    <source>
        <strain evidence="2 3">DSM 14427</strain>
    </source>
</reference>
<evidence type="ECO:0000313" key="2">
    <source>
        <dbReference type="EMBL" id="OPX43531.1"/>
    </source>
</evidence>
<evidence type="ECO:0000313" key="3">
    <source>
        <dbReference type="Proteomes" id="UP000191554"/>
    </source>
</evidence>
<dbReference type="GO" id="GO:0006188">
    <property type="term" value="P:IMP biosynthetic process"/>
    <property type="evidence" value="ECO:0007669"/>
    <property type="project" value="InterPro"/>
</dbReference>
<dbReference type="RefSeq" id="WP_080064898.1">
    <property type="nucleotide sequence ID" value="NZ_MZGX01000016.1"/>
</dbReference>
<dbReference type="InterPro" id="IPR036795">
    <property type="entry name" value="IMP_cyclohydrolase-like_sf"/>
</dbReference>
<dbReference type="EMBL" id="MZGX01000016">
    <property type="protein sequence ID" value="OPX43531.1"/>
    <property type="molecule type" value="Genomic_DNA"/>
</dbReference>
<protein>
    <submittedName>
        <fullName evidence="2">IMP cyclohydrolase</fullName>
    </submittedName>
</protein>
<accession>A0A1V4SJW6</accession>
<keyword evidence="2" id="KW-0378">Hydrolase</keyword>
<dbReference type="STRING" id="48256.CLHUN_24670"/>
<dbReference type="SUPFAM" id="SSF75569">
    <property type="entry name" value="Archaeal IMP cyclohydrolase PurO"/>
    <property type="match status" value="1"/>
</dbReference>
<name>A0A1V4SJW6_RUMHU</name>
<keyword evidence="3" id="KW-1185">Reference proteome</keyword>
<comment type="caution">
    <text evidence="2">The sequence shown here is derived from an EMBL/GenBank/DDBJ whole genome shotgun (WGS) entry which is preliminary data.</text>
</comment>
<dbReference type="Gene3D" id="3.60.20.20">
    <property type="entry name" value="Inosine monophosphate cyclohydrolase-like"/>
    <property type="match status" value="1"/>
</dbReference>
<dbReference type="Proteomes" id="UP000191554">
    <property type="component" value="Unassembled WGS sequence"/>
</dbReference>
<dbReference type="OrthoDB" id="2676808at2"/>
<feature type="domain" description="Inosine monophosphate cyclohydrolase-like" evidence="1">
    <location>
        <begin position="20"/>
        <end position="227"/>
    </location>
</feature>
<organism evidence="2 3">
    <name type="scientific">Ruminiclostridium hungatei</name>
    <name type="common">Clostridium hungatei</name>
    <dbReference type="NCBI Taxonomy" id="48256"/>
    <lineage>
        <taxon>Bacteria</taxon>
        <taxon>Bacillati</taxon>
        <taxon>Bacillota</taxon>
        <taxon>Clostridia</taxon>
        <taxon>Eubacteriales</taxon>
        <taxon>Oscillospiraceae</taxon>
        <taxon>Ruminiclostridium</taxon>
    </lineage>
</organism>
<dbReference type="InterPro" id="IPR020600">
    <property type="entry name" value="IMP_cyclohydrolase-like"/>
</dbReference>
<dbReference type="GO" id="GO:0003937">
    <property type="term" value="F:IMP cyclohydrolase activity"/>
    <property type="evidence" value="ECO:0007669"/>
    <property type="project" value="InterPro"/>
</dbReference>
<dbReference type="AlphaFoldDB" id="A0A1V4SJW6"/>
<proteinExistence type="predicted"/>
<dbReference type="Pfam" id="PF07826">
    <property type="entry name" value="IMP_cyclohyd"/>
    <property type="match status" value="1"/>
</dbReference>
<evidence type="ECO:0000259" key="1">
    <source>
        <dbReference type="Pfam" id="PF07826"/>
    </source>
</evidence>